<dbReference type="GeneTree" id="ENSGT00940000154863"/>
<reference evidence="2" key="2">
    <citation type="submission" date="2025-09" db="UniProtKB">
        <authorList>
            <consortium name="Ensembl"/>
        </authorList>
    </citation>
    <scope>IDENTIFICATION</scope>
</reference>
<dbReference type="GO" id="GO:0035999">
    <property type="term" value="P:tetrahydrofolate interconversion"/>
    <property type="evidence" value="ECO:0007669"/>
    <property type="project" value="TreeGrafter"/>
</dbReference>
<evidence type="ECO:0000313" key="2">
    <source>
        <dbReference type="Ensembl" id="ENSCAFP00020019324.1"/>
    </source>
</evidence>
<reference evidence="2" key="1">
    <citation type="submission" date="2025-08" db="UniProtKB">
        <authorList>
            <consortium name="Ensembl"/>
        </authorList>
    </citation>
    <scope>IDENTIFICATION</scope>
</reference>
<dbReference type="InterPro" id="IPR020631">
    <property type="entry name" value="THF_DH/CycHdrlase_NAD-bd_dom"/>
</dbReference>
<keyword evidence="3" id="KW-1185">Reference proteome</keyword>
<dbReference type="PANTHER" id="PTHR48099:SF15">
    <property type="entry name" value="BIFUNCTIONAL METHYLENETETRAHYDROFOLATE DEHYDROGENASE_CYCLOHYDROLASE, MITOCHONDRIAL"/>
    <property type="match status" value="1"/>
</dbReference>
<protein>
    <recommendedName>
        <fullName evidence="1">Tetrahydrofolate dehydrogenase/cyclohydrolase NAD(P)-binding domain-containing protein</fullName>
    </recommendedName>
</protein>
<dbReference type="Ensembl" id="ENSCAFT00020022372.1">
    <property type="protein sequence ID" value="ENSCAFP00020019324.1"/>
    <property type="gene ID" value="ENSCAFG00020015372.1"/>
</dbReference>
<dbReference type="GO" id="GO:0004488">
    <property type="term" value="F:methylenetetrahydrofolate dehydrogenase (NADP+) activity"/>
    <property type="evidence" value="ECO:0007669"/>
    <property type="project" value="InterPro"/>
</dbReference>
<proteinExistence type="predicted"/>
<evidence type="ECO:0000313" key="3">
    <source>
        <dbReference type="Proteomes" id="UP000694391"/>
    </source>
</evidence>
<dbReference type="SUPFAM" id="SSF53223">
    <property type="entry name" value="Aminoacid dehydrogenase-like, N-terminal domain"/>
    <property type="match status" value="1"/>
</dbReference>
<name>A0A8C0KTY1_CANLU</name>
<organism evidence="2 3">
    <name type="scientific">Canis lupus dingo</name>
    <name type="common">dingo</name>
    <dbReference type="NCBI Taxonomy" id="286419"/>
    <lineage>
        <taxon>Eukaryota</taxon>
        <taxon>Metazoa</taxon>
        <taxon>Chordata</taxon>
        <taxon>Craniata</taxon>
        <taxon>Vertebrata</taxon>
        <taxon>Euteleostomi</taxon>
        <taxon>Mammalia</taxon>
        <taxon>Eutheria</taxon>
        <taxon>Laurasiatheria</taxon>
        <taxon>Carnivora</taxon>
        <taxon>Caniformia</taxon>
        <taxon>Canidae</taxon>
        <taxon>Canis</taxon>
    </lineage>
</organism>
<dbReference type="Pfam" id="PF02882">
    <property type="entry name" value="THF_DHG_CYH_C"/>
    <property type="match status" value="1"/>
</dbReference>
<feature type="domain" description="Tetrahydrofolate dehydrogenase/cyclohydrolase NAD(P)-binding" evidence="1">
    <location>
        <begin position="85"/>
        <end position="199"/>
    </location>
</feature>
<dbReference type="AlphaFoldDB" id="A0A8C0KTY1"/>
<dbReference type="GO" id="GO:0005739">
    <property type="term" value="C:mitochondrion"/>
    <property type="evidence" value="ECO:0007669"/>
    <property type="project" value="TreeGrafter"/>
</dbReference>
<dbReference type="InterPro" id="IPR046346">
    <property type="entry name" value="Aminoacid_DH-like_N_sf"/>
</dbReference>
<dbReference type="SUPFAM" id="SSF51735">
    <property type="entry name" value="NAD(P)-binding Rossmann-fold domains"/>
    <property type="match status" value="1"/>
</dbReference>
<dbReference type="Proteomes" id="UP000694391">
    <property type="component" value="Unplaced"/>
</dbReference>
<dbReference type="GO" id="GO:0004487">
    <property type="term" value="F:methylenetetrahydrofolate dehydrogenase (NAD+) activity"/>
    <property type="evidence" value="ECO:0007669"/>
    <property type="project" value="TreeGrafter"/>
</dbReference>
<dbReference type="PANTHER" id="PTHR48099">
    <property type="entry name" value="C-1-TETRAHYDROFOLATE SYNTHASE, CYTOPLASMIC-RELATED"/>
    <property type="match status" value="1"/>
</dbReference>
<dbReference type="Gene3D" id="3.40.50.720">
    <property type="entry name" value="NAD(P)-binding Rossmann-like Domain"/>
    <property type="match status" value="1"/>
</dbReference>
<dbReference type="Gene3D" id="3.40.50.10860">
    <property type="entry name" value="Leucine Dehydrogenase, chain A, domain 1"/>
    <property type="match status" value="2"/>
</dbReference>
<dbReference type="InterPro" id="IPR036291">
    <property type="entry name" value="NAD(P)-bd_dom_sf"/>
</dbReference>
<sequence length="225" mass="24609">WARTSDGYSFPRVHISSLAAPSTQSCHLCHCPFYLSLVQNEAVVISEVQQEVEEWVVLGNKQAHLSMVLVGENPASHSYVLHKIRPASEVAINSDATVTVSHQYTPKEQLKKCTVLAEIVISAVGILNLITADIIKEGAALINVGINRVQDPILSKAKLVGDVDFEGIRKNANYITPVWGVGPMTVAMLMKNTIIAAKKVLRLEKRKVLKHGVKPINWEEGGGWG</sequence>
<accession>A0A8C0KTY1</accession>
<dbReference type="GO" id="GO:0004477">
    <property type="term" value="F:methenyltetrahydrofolate cyclohydrolase activity"/>
    <property type="evidence" value="ECO:0007669"/>
    <property type="project" value="TreeGrafter"/>
</dbReference>
<evidence type="ECO:0000259" key="1">
    <source>
        <dbReference type="Pfam" id="PF02882"/>
    </source>
</evidence>